<protein>
    <recommendedName>
        <fullName evidence="3">IpaB EvcA family protein</fullName>
    </recommendedName>
</protein>
<dbReference type="EMBL" id="AZER01000003">
    <property type="protein sequence ID" value="KRL28717.1"/>
    <property type="molecule type" value="Genomic_DNA"/>
</dbReference>
<dbReference type="RefSeq" id="WP_057747678.1">
    <property type="nucleotide sequence ID" value="NZ_AZER01000003.1"/>
</dbReference>
<dbReference type="AlphaFoldDB" id="A0A0R1P8D0"/>
<proteinExistence type="predicted"/>
<name>A0A0R1P8D0_9LACO</name>
<evidence type="ECO:0000313" key="2">
    <source>
        <dbReference type="Proteomes" id="UP000051445"/>
    </source>
</evidence>
<dbReference type="PATRIC" id="fig|1423746.3.peg.1528"/>
<evidence type="ECO:0000313" key="1">
    <source>
        <dbReference type="EMBL" id="KRL28717.1"/>
    </source>
</evidence>
<evidence type="ECO:0008006" key="3">
    <source>
        <dbReference type="Google" id="ProtNLM"/>
    </source>
</evidence>
<keyword evidence="2" id="KW-1185">Reference proteome</keyword>
<gene>
    <name evidence="1" type="ORF">FD27_GL001498</name>
</gene>
<organism evidence="1 2">
    <name type="scientific">Limosilactobacillus frumenti DSM 13145</name>
    <dbReference type="NCBI Taxonomy" id="1423746"/>
    <lineage>
        <taxon>Bacteria</taxon>
        <taxon>Bacillati</taxon>
        <taxon>Bacillota</taxon>
        <taxon>Bacilli</taxon>
        <taxon>Lactobacillales</taxon>
        <taxon>Lactobacillaceae</taxon>
        <taxon>Limosilactobacillus</taxon>
    </lineage>
</organism>
<dbReference type="Proteomes" id="UP000051445">
    <property type="component" value="Unassembled WGS sequence"/>
</dbReference>
<dbReference type="STRING" id="1423746.FD27_GL001498"/>
<reference evidence="1 2" key="1">
    <citation type="journal article" date="2015" name="Genome Announc.">
        <title>Expanding the biotechnology potential of lactobacilli through comparative genomics of 213 strains and associated genera.</title>
        <authorList>
            <person name="Sun Z."/>
            <person name="Harris H.M."/>
            <person name="McCann A."/>
            <person name="Guo C."/>
            <person name="Argimon S."/>
            <person name="Zhang W."/>
            <person name="Yang X."/>
            <person name="Jeffery I.B."/>
            <person name="Cooney J.C."/>
            <person name="Kagawa T.F."/>
            <person name="Liu W."/>
            <person name="Song Y."/>
            <person name="Salvetti E."/>
            <person name="Wrobel A."/>
            <person name="Rasinkangas P."/>
            <person name="Parkhill J."/>
            <person name="Rea M.C."/>
            <person name="O'Sullivan O."/>
            <person name="Ritari J."/>
            <person name="Douillard F.P."/>
            <person name="Paul Ross R."/>
            <person name="Yang R."/>
            <person name="Briner A.E."/>
            <person name="Felis G.E."/>
            <person name="de Vos W.M."/>
            <person name="Barrangou R."/>
            <person name="Klaenhammer T.R."/>
            <person name="Caufield P.W."/>
            <person name="Cui Y."/>
            <person name="Zhang H."/>
            <person name="O'Toole P.W."/>
        </authorList>
    </citation>
    <scope>NUCLEOTIDE SEQUENCE [LARGE SCALE GENOMIC DNA]</scope>
    <source>
        <strain evidence="1 2">DSM 13145</strain>
    </source>
</reference>
<dbReference type="OrthoDB" id="2246846at2"/>
<accession>A0A0R1P8D0</accession>
<sequence length="319" mass="36864">MAEKEIKLNETNKALLDQVNQLYPEGTVFVQFHGDKAGYVRHDQATQKTLPGGLVIIVTDLTAPNYTASHELLHLLMLLRGFPQIFFQLSLGDKQLDEQMMIMATDLYNVAMHRVVVAEQRKHGLIDEQIEAEYLKGIEHTLTKENGDDDERTLRLLTLLDALVFYGDHIDQYADTLKDNYPVAFAAAQKLYGEITAKPIKSPFDMRRCVIKVFSLFDRQMEEWGLPALNNNKFTTLSPVLSERQLRLEVRQVFEIFHSDMKDRHNGRRAYVGLRRSDGQNSFVMDAPHPDTPEEFKRIYSLPVKEFLEKEHVPYIVRK</sequence>
<comment type="caution">
    <text evidence="1">The sequence shown here is derived from an EMBL/GenBank/DDBJ whole genome shotgun (WGS) entry which is preliminary data.</text>
</comment>